<feature type="compositionally biased region" description="Basic residues" evidence="1">
    <location>
        <begin position="41"/>
        <end position="50"/>
    </location>
</feature>
<sequence>MGNDVVAVFADGRGRDEACSSGAVGGGHSVGRRAAGAGHGGVRHHAPLPSARQRRLLLPRRSPLVGRGSCGLPGGHPSRGRHCLLGLPCSRLGLRLGYQ</sequence>
<evidence type="ECO:0000313" key="3">
    <source>
        <dbReference type="Proteomes" id="UP000244336"/>
    </source>
</evidence>
<evidence type="ECO:0000256" key="1">
    <source>
        <dbReference type="SAM" id="MobiDB-lite"/>
    </source>
</evidence>
<name>A0A2T7EK45_9POAL</name>
<evidence type="ECO:0000313" key="2">
    <source>
        <dbReference type="EMBL" id="PUZ68201.1"/>
    </source>
</evidence>
<keyword evidence="3" id="KW-1185">Reference proteome</keyword>
<dbReference type="Proteomes" id="UP000244336">
    <property type="component" value="Chromosome 2"/>
</dbReference>
<protein>
    <submittedName>
        <fullName evidence="2">Uncharacterized protein</fullName>
    </submittedName>
</protein>
<dbReference type="AlphaFoldDB" id="A0A2T7EK45"/>
<dbReference type="EMBL" id="CM009750">
    <property type="protein sequence ID" value="PUZ68201.1"/>
    <property type="molecule type" value="Genomic_DNA"/>
</dbReference>
<accession>A0A2T7EK45</accession>
<gene>
    <name evidence="2" type="ORF">GQ55_2G006300</name>
</gene>
<dbReference type="Gramene" id="PUZ68201">
    <property type="protein sequence ID" value="PUZ68201"/>
    <property type="gene ID" value="GQ55_2G006300"/>
</dbReference>
<proteinExistence type="predicted"/>
<organism evidence="2 3">
    <name type="scientific">Panicum hallii var. hallii</name>
    <dbReference type="NCBI Taxonomy" id="1504633"/>
    <lineage>
        <taxon>Eukaryota</taxon>
        <taxon>Viridiplantae</taxon>
        <taxon>Streptophyta</taxon>
        <taxon>Embryophyta</taxon>
        <taxon>Tracheophyta</taxon>
        <taxon>Spermatophyta</taxon>
        <taxon>Magnoliopsida</taxon>
        <taxon>Liliopsida</taxon>
        <taxon>Poales</taxon>
        <taxon>Poaceae</taxon>
        <taxon>PACMAD clade</taxon>
        <taxon>Panicoideae</taxon>
        <taxon>Panicodae</taxon>
        <taxon>Paniceae</taxon>
        <taxon>Panicinae</taxon>
        <taxon>Panicum</taxon>
        <taxon>Panicum sect. Panicum</taxon>
    </lineage>
</organism>
<reference evidence="2 3" key="1">
    <citation type="submission" date="2018-04" db="EMBL/GenBank/DDBJ databases">
        <title>WGS assembly of Panicum hallii var. hallii HAL2.</title>
        <authorList>
            <person name="Lovell J."/>
            <person name="Jenkins J."/>
            <person name="Lowry D."/>
            <person name="Mamidi S."/>
            <person name="Sreedasyam A."/>
            <person name="Weng X."/>
            <person name="Barry K."/>
            <person name="Bonette J."/>
            <person name="Campitelli B."/>
            <person name="Daum C."/>
            <person name="Gordon S."/>
            <person name="Gould B."/>
            <person name="Lipzen A."/>
            <person name="MacQueen A."/>
            <person name="Palacio-Mejia J."/>
            <person name="Plott C."/>
            <person name="Shakirov E."/>
            <person name="Shu S."/>
            <person name="Yoshinaga Y."/>
            <person name="Zane M."/>
            <person name="Rokhsar D."/>
            <person name="Grimwood J."/>
            <person name="Schmutz J."/>
            <person name="Juenger T."/>
        </authorList>
    </citation>
    <scope>NUCLEOTIDE SEQUENCE [LARGE SCALE GENOMIC DNA]</scope>
    <source>
        <strain evidence="3">cv. HAL2</strain>
    </source>
</reference>
<feature type="region of interest" description="Disordered" evidence="1">
    <location>
        <begin position="20"/>
        <end position="50"/>
    </location>
</feature>